<dbReference type="Proteomes" id="UP000570514">
    <property type="component" value="Unassembled WGS sequence"/>
</dbReference>
<feature type="transmembrane region" description="Helical" evidence="1">
    <location>
        <begin position="36"/>
        <end position="53"/>
    </location>
</feature>
<evidence type="ECO:0000256" key="1">
    <source>
        <dbReference type="SAM" id="Phobius"/>
    </source>
</evidence>
<evidence type="ECO:0000313" key="3">
    <source>
        <dbReference type="Proteomes" id="UP000570514"/>
    </source>
</evidence>
<protein>
    <submittedName>
        <fullName evidence="2">Putative membrane protein</fullName>
    </submittedName>
</protein>
<organism evidence="2 3">
    <name type="scientific">Rhizomicrobium palustre</name>
    <dbReference type="NCBI Taxonomy" id="189966"/>
    <lineage>
        <taxon>Bacteria</taxon>
        <taxon>Pseudomonadati</taxon>
        <taxon>Pseudomonadota</taxon>
        <taxon>Alphaproteobacteria</taxon>
        <taxon>Micropepsales</taxon>
        <taxon>Micropepsaceae</taxon>
        <taxon>Rhizomicrobium</taxon>
    </lineage>
</organism>
<proteinExistence type="predicted"/>
<dbReference type="Pfam" id="PF13858">
    <property type="entry name" value="DUF4199"/>
    <property type="match status" value="1"/>
</dbReference>
<comment type="caution">
    <text evidence="2">The sequence shown here is derived from an EMBL/GenBank/DDBJ whole genome shotgun (WGS) entry which is preliminary data.</text>
</comment>
<reference evidence="2 3" key="1">
    <citation type="submission" date="2020-03" db="EMBL/GenBank/DDBJ databases">
        <title>Genomic Encyclopedia of Type Strains, Phase IV (KMG-IV): sequencing the most valuable type-strain genomes for metagenomic binning, comparative biology and taxonomic classification.</title>
        <authorList>
            <person name="Goeker M."/>
        </authorList>
    </citation>
    <scope>NUCLEOTIDE SEQUENCE [LARGE SCALE GENOMIC DNA]</scope>
    <source>
        <strain evidence="2 3">DSM 19867</strain>
    </source>
</reference>
<evidence type="ECO:0000313" key="2">
    <source>
        <dbReference type="EMBL" id="NIK87090.1"/>
    </source>
</evidence>
<name>A0A846MVK0_9PROT</name>
<dbReference type="RefSeq" id="WP_167080386.1">
    <property type="nucleotide sequence ID" value="NZ_BAAADC010000001.1"/>
</dbReference>
<keyword evidence="1" id="KW-0812">Transmembrane</keyword>
<feature type="transmembrane region" description="Helical" evidence="1">
    <location>
        <begin position="143"/>
        <end position="165"/>
    </location>
</feature>
<dbReference type="EMBL" id="JAASRM010000001">
    <property type="protein sequence ID" value="NIK87090.1"/>
    <property type="molecule type" value="Genomic_DNA"/>
</dbReference>
<keyword evidence="1" id="KW-1133">Transmembrane helix</keyword>
<feature type="transmembrane region" description="Helical" evidence="1">
    <location>
        <begin position="5"/>
        <end position="24"/>
    </location>
</feature>
<keyword evidence="3" id="KW-1185">Reference proteome</keyword>
<dbReference type="AlphaFoldDB" id="A0A846MVK0"/>
<accession>A0A846MVK0</accession>
<sequence length="175" mass="19069">MIRIILVFGALSGLVLIASLGLTMFLHDHAVKFPEWMGYVIMLAALSLIFVGVKRYRDQVKGGVMRFVDGAKVGLGIAAIASITYVLAWEVYLWLTDYRFFPNYMQSVIAAKKAAGISAADLAKLTASLQAMAESYTHPLSRMAITLTEIAPLALIVALISAAVLRFHRILPARG</sequence>
<keyword evidence="1" id="KW-0472">Membrane</keyword>
<dbReference type="InterPro" id="IPR025250">
    <property type="entry name" value="DUF4199"/>
</dbReference>
<feature type="transmembrane region" description="Helical" evidence="1">
    <location>
        <begin position="73"/>
        <end position="95"/>
    </location>
</feature>
<gene>
    <name evidence="2" type="ORF">FHS83_000408</name>
</gene>